<comment type="caution">
    <text evidence="3">The sequence shown here is derived from an EMBL/GenBank/DDBJ whole genome shotgun (WGS) entry which is preliminary data.</text>
</comment>
<organism evidence="3 4">
    <name type="scientific">Moheibacter stercoris</name>
    <dbReference type="NCBI Taxonomy" id="1628251"/>
    <lineage>
        <taxon>Bacteria</taxon>
        <taxon>Pseudomonadati</taxon>
        <taxon>Bacteroidota</taxon>
        <taxon>Flavobacteriia</taxon>
        <taxon>Flavobacteriales</taxon>
        <taxon>Weeksellaceae</taxon>
        <taxon>Moheibacter</taxon>
    </lineage>
</organism>
<proteinExistence type="predicted"/>
<evidence type="ECO:0000259" key="2">
    <source>
        <dbReference type="SMART" id="SM00899"/>
    </source>
</evidence>
<protein>
    <submittedName>
        <fullName evidence="3">Ferrous iron transport protein A</fullName>
    </submittedName>
</protein>
<keyword evidence="1" id="KW-0408">Iron</keyword>
<evidence type="ECO:0000313" key="4">
    <source>
        <dbReference type="Proteomes" id="UP001549146"/>
    </source>
</evidence>
<dbReference type="Proteomes" id="UP001549146">
    <property type="component" value="Unassembled WGS sequence"/>
</dbReference>
<sequence>MEKQTIFSLKIGESGRISGFVSEEIPTKLYELGIIPGSFITVKHRLPLGGPVCIHLMDSSNLIALRGSEAKSIIIEKFLGE</sequence>
<feature type="domain" description="Ferrous iron transporter FeoA-like" evidence="2">
    <location>
        <begin position="4"/>
        <end position="77"/>
    </location>
</feature>
<dbReference type="InterPro" id="IPR052713">
    <property type="entry name" value="FeoA"/>
</dbReference>
<accession>A0ABV2LW73</accession>
<name>A0ABV2LW73_9FLAO</name>
<dbReference type="SUPFAM" id="SSF50037">
    <property type="entry name" value="C-terminal domain of transcriptional repressors"/>
    <property type="match status" value="1"/>
</dbReference>
<dbReference type="InterPro" id="IPR008988">
    <property type="entry name" value="Transcriptional_repressor_C"/>
</dbReference>
<dbReference type="EMBL" id="JBEPMO010000019">
    <property type="protein sequence ID" value="MET3732800.1"/>
    <property type="molecule type" value="Genomic_DNA"/>
</dbReference>
<gene>
    <name evidence="3" type="ORF">ABID46_002391</name>
</gene>
<dbReference type="SMART" id="SM00899">
    <property type="entry name" value="FeoA"/>
    <property type="match status" value="1"/>
</dbReference>
<dbReference type="InterPro" id="IPR038157">
    <property type="entry name" value="FeoA_core_dom"/>
</dbReference>
<evidence type="ECO:0000313" key="3">
    <source>
        <dbReference type="EMBL" id="MET3732800.1"/>
    </source>
</evidence>
<reference evidence="3 4" key="1">
    <citation type="submission" date="2024-06" db="EMBL/GenBank/DDBJ databases">
        <title>Genomic Encyclopedia of Type Strains, Phase IV (KMG-IV): sequencing the most valuable type-strain genomes for metagenomic binning, comparative biology and taxonomic classification.</title>
        <authorList>
            <person name="Goeker M."/>
        </authorList>
    </citation>
    <scope>NUCLEOTIDE SEQUENCE [LARGE SCALE GENOMIC DNA]</scope>
    <source>
        <strain evidence="3 4">DSM 29388</strain>
    </source>
</reference>
<evidence type="ECO:0000256" key="1">
    <source>
        <dbReference type="ARBA" id="ARBA00023004"/>
    </source>
</evidence>
<dbReference type="Gene3D" id="2.30.30.90">
    <property type="match status" value="1"/>
</dbReference>
<dbReference type="Pfam" id="PF04023">
    <property type="entry name" value="FeoA"/>
    <property type="match status" value="1"/>
</dbReference>
<keyword evidence="4" id="KW-1185">Reference proteome</keyword>
<dbReference type="PANTHER" id="PTHR42954">
    <property type="entry name" value="FE(2+) TRANSPORT PROTEIN A"/>
    <property type="match status" value="1"/>
</dbReference>
<dbReference type="RefSeq" id="WP_354510362.1">
    <property type="nucleotide sequence ID" value="NZ_JBEPMO010000019.1"/>
</dbReference>
<dbReference type="InterPro" id="IPR007167">
    <property type="entry name" value="Fe-transptr_FeoA-like"/>
</dbReference>
<dbReference type="PANTHER" id="PTHR42954:SF2">
    <property type="entry name" value="FE(2+) TRANSPORT PROTEIN A"/>
    <property type="match status" value="1"/>
</dbReference>